<dbReference type="InterPro" id="IPR000048">
    <property type="entry name" value="IQ_motif_EF-hand-BS"/>
</dbReference>
<feature type="compositionally biased region" description="Low complexity" evidence="4">
    <location>
        <begin position="443"/>
        <end position="455"/>
    </location>
</feature>
<feature type="region of interest" description="Disordered" evidence="4">
    <location>
        <begin position="418"/>
        <end position="474"/>
    </location>
</feature>
<dbReference type="PANTHER" id="PTHR32295">
    <property type="entry name" value="IQ-DOMAIN 5-RELATED"/>
    <property type="match status" value="1"/>
</dbReference>
<feature type="region of interest" description="Disordered" evidence="4">
    <location>
        <begin position="577"/>
        <end position="597"/>
    </location>
</feature>
<dbReference type="Pfam" id="PF00612">
    <property type="entry name" value="IQ"/>
    <property type="match status" value="2"/>
</dbReference>
<dbReference type="PROSITE" id="PS50096">
    <property type="entry name" value="IQ"/>
    <property type="match status" value="2"/>
</dbReference>
<protein>
    <recommendedName>
        <fullName evidence="5">DUF4005 domain-containing protein</fullName>
    </recommendedName>
</protein>
<reference evidence="6" key="1">
    <citation type="submission" date="2024-02" db="EMBL/GenBank/DDBJ databases">
        <authorList>
            <consortium name="ELIXIR-Norway"/>
            <consortium name="Elixir Norway"/>
        </authorList>
    </citation>
    <scope>NUCLEOTIDE SEQUENCE</scope>
</reference>
<comment type="similarity">
    <text evidence="2">Belongs to the IQD family.</text>
</comment>
<evidence type="ECO:0000313" key="6">
    <source>
        <dbReference type="EMBL" id="CAK9222638.1"/>
    </source>
</evidence>
<accession>A0ABP0UK42</accession>
<dbReference type="Proteomes" id="UP001497512">
    <property type="component" value="Chromosome 4"/>
</dbReference>
<evidence type="ECO:0000256" key="2">
    <source>
        <dbReference type="ARBA" id="ARBA00024341"/>
    </source>
</evidence>
<evidence type="ECO:0000313" key="7">
    <source>
        <dbReference type="Proteomes" id="UP001497512"/>
    </source>
</evidence>
<keyword evidence="7" id="KW-1185">Reference proteome</keyword>
<dbReference type="PANTHER" id="PTHR32295:SF6">
    <property type="entry name" value="PROTEIN IQ-DOMAIN 18"/>
    <property type="match status" value="1"/>
</dbReference>
<dbReference type="InterPro" id="IPR025064">
    <property type="entry name" value="DUF4005"/>
</dbReference>
<keyword evidence="1" id="KW-0112">Calmodulin-binding</keyword>
<feature type="domain" description="DUF4005" evidence="5">
    <location>
        <begin position="479"/>
        <end position="542"/>
    </location>
</feature>
<sequence>MGKANPGKWFKAVTKAFRSPSKQKAANTKAIRHANFDNLTTTKPVPLPLPTIENTGILNGEQERSKGVLDEESAVDQVNLIDGFQKDGISQSKGNIEVNGNDAVSREEWAAIKIQRAFRSHLVRWQCQYFALKGVIRLQALVRGHTVRRQAATTLRAMEALVRVQARVRARRVRMSEDGQAVQQQIRQRRQLVSRPSKAAYMSILLCVHGQLKRSTPQRNMLFIDTEPDQPHWGWSWMDRWMAARPWENRSLDQLKDGSQAIPSLKSLEARTKHVDKHVDPGDISLKVGGKSSTKKGEETPVPVSRPVQNGKKTAIPLPLPSPPHIHDSMAADLPIQNTTPSGEVPSTEQALSTEVENAETQVSSLSADVEDASFSSAAHEKTVILPPSPEHPFTVKVPSDLPSSFSHEPYELKGVTTNGVTSPLHSPGCNGVDHEGESMGKASPQQSQAGQPSGLHLSNHFIEDGNKKPLNDIANNTKEAEAGENDLPASFKPTTSRYMAATESAKAKFRLLGSPQNRTEGDESPRKHQKRLSLNGVAQISKPISPAPRAKSISQVRTSLPGGLFKEKSIDMTGIESPIRRKSLGGDQGKAAVKWR</sequence>
<gene>
    <name evidence="6" type="ORF">CSSPTR1EN2_LOCUS16257</name>
</gene>
<feature type="compositionally biased region" description="Basic and acidic residues" evidence="4">
    <location>
        <begin position="462"/>
        <end position="471"/>
    </location>
</feature>
<feature type="region of interest" description="Disordered" evidence="4">
    <location>
        <begin position="512"/>
        <end position="532"/>
    </location>
</feature>
<dbReference type="Pfam" id="PF13178">
    <property type="entry name" value="DUF4005"/>
    <property type="match status" value="1"/>
</dbReference>
<proteinExistence type="inferred from homology"/>
<organism evidence="6 7">
    <name type="scientific">Sphagnum troendelagicum</name>
    <dbReference type="NCBI Taxonomy" id="128251"/>
    <lineage>
        <taxon>Eukaryota</taxon>
        <taxon>Viridiplantae</taxon>
        <taxon>Streptophyta</taxon>
        <taxon>Embryophyta</taxon>
        <taxon>Bryophyta</taxon>
        <taxon>Sphagnophytina</taxon>
        <taxon>Sphagnopsida</taxon>
        <taxon>Sphagnales</taxon>
        <taxon>Sphagnaceae</taxon>
        <taxon>Sphagnum</taxon>
    </lineage>
</organism>
<name>A0ABP0UK42_9BRYO</name>
<evidence type="ECO:0000256" key="1">
    <source>
        <dbReference type="ARBA" id="ARBA00022860"/>
    </source>
</evidence>
<comment type="subunit">
    <text evidence="3">Binds to multiple calmodulin (CaM) in the presence of Ca(2+) and CaM-like proteins.</text>
</comment>
<feature type="region of interest" description="Disordered" evidence="4">
    <location>
        <begin position="273"/>
        <end position="314"/>
    </location>
</feature>
<dbReference type="Gene3D" id="1.20.5.1190">
    <property type="entry name" value="iswi atpase"/>
    <property type="match status" value="1"/>
</dbReference>
<evidence type="ECO:0000259" key="5">
    <source>
        <dbReference type="Pfam" id="PF13178"/>
    </source>
</evidence>
<evidence type="ECO:0000256" key="4">
    <source>
        <dbReference type="SAM" id="MobiDB-lite"/>
    </source>
</evidence>
<evidence type="ECO:0000256" key="3">
    <source>
        <dbReference type="ARBA" id="ARBA00024378"/>
    </source>
</evidence>
<dbReference type="EMBL" id="OZ019896">
    <property type="protein sequence ID" value="CAK9222638.1"/>
    <property type="molecule type" value="Genomic_DNA"/>
</dbReference>